<evidence type="ECO:0000313" key="3">
    <source>
        <dbReference type="Proteomes" id="UP001302602"/>
    </source>
</evidence>
<dbReference type="AlphaFoldDB" id="A0AAN6Z295"/>
<reference evidence="2" key="1">
    <citation type="journal article" date="2023" name="Mol. Phylogenet. Evol.">
        <title>Genome-scale phylogeny and comparative genomics of the fungal order Sordariales.</title>
        <authorList>
            <person name="Hensen N."/>
            <person name="Bonometti L."/>
            <person name="Westerberg I."/>
            <person name="Brannstrom I.O."/>
            <person name="Guillou S."/>
            <person name="Cros-Aarteil S."/>
            <person name="Calhoun S."/>
            <person name="Haridas S."/>
            <person name="Kuo A."/>
            <person name="Mondo S."/>
            <person name="Pangilinan J."/>
            <person name="Riley R."/>
            <person name="LaButti K."/>
            <person name="Andreopoulos B."/>
            <person name="Lipzen A."/>
            <person name="Chen C."/>
            <person name="Yan M."/>
            <person name="Daum C."/>
            <person name="Ng V."/>
            <person name="Clum A."/>
            <person name="Steindorff A."/>
            <person name="Ohm R.A."/>
            <person name="Martin F."/>
            <person name="Silar P."/>
            <person name="Natvig D.O."/>
            <person name="Lalanne C."/>
            <person name="Gautier V."/>
            <person name="Ament-Velasquez S.L."/>
            <person name="Kruys A."/>
            <person name="Hutchinson M.I."/>
            <person name="Powell A.J."/>
            <person name="Barry K."/>
            <person name="Miller A.N."/>
            <person name="Grigoriev I.V."/>
            <person name="Debuchy R."/>
            <person name="Gladieux P."/>
            <person name="Hiltunen Thoren M."/>
            <person name="Johannesson H."/>
        </authorList>
    </citation>
    <scope>NUCLEOTIDE SEQUENCE</scope>
    <source>
        <strain evidence="2">CBS 731.68</strain>
    </source>
</reference>
<comment type="caution">
    <text evidence="2">The sequence shown here is derived from an EMBL/GenBank/DDBJ whole genome shotgun (WGS) entry which is preliminary data.</text>
</comment>
<feature type="compositionally biased region" description="Polar residues" evidence="1">
    <location>
        <begin position="121"/>
        <end position="131"/>
    </location>
</feature>
<evidence type="ECO:0000313" key="2">
    <source>
        <dbReference type="EMBL" id="KAK4122228.1"/>
    </source>
</evidence>
<dbReference type="EMBL" id="MU853231">
    <property type="protein sequence ID" value="KAK4122228.1"/>
    <property type="molecule type" value="Genomic_DNA"/>
</dbReference>
<gene>
    <name evidence="2" type="ORF">N657DRAFT_691515</name>
</gene>
<accession>A0AAN6Z295</accession>
<feature type="region of interest" description="Disordered" evidence="1">
    <location>
        <begin position="90"/>
        <end position="171"/>
    </location>
</feature>
<feature type="region of interest" description="Disordered" evidence="1">
    <location>
        <begin position="209"/>
        <end position="239"/>
    </location>
</feature>
<dbReference type="GeneID" id="87833880"/>
<proteinExistence type="predicted"/>
<feature type="compositionally biased region" description="Polar residues" evidence="1">
    <location>
        <begin position="153"/>
        <end position="171"/>
    </location>
</feature>
<dbReference type="Proteomes" id="UP001302602">
    <property type="component" value="Unassembled WGS sequence"/>
</dbReference>
<reference evidence="2" key="2">
    <citation type="submission" date="2023-05" db="EMBL/GenBank/DDBJ databases">
        <authorList>
            <consortium name="Lawrence Berkeley National Laboratory"/>
            <person name="Steindorff A."/>
            <person name="Hensen N."/>
            <person name="Bonometti L."/>
            <person name="Westerberg I."/>
            <person name="Brannstrom I.O."/>
            <person name="Guillou S."/>
            <person name="Cros-Aarteil S."/>
            <person name="Calhoun S."/>
            <person name="Haridas S."/>
            <person name="Kuo A."/>
            <person name="Mondo S."/>
            <person name="Pangilinan J."/>
            <person name="Riley R."/>
            <person name="Labutti K."/>
            <person name="Andreopoulos B."/>
            <person name="Lipzen A."/>
            <person name="Chen C."/>
            <person name="Yanf M."/>
            <person name="Daum C."/>
            <person name="Ng V."/>
            <person name="Clum A."/>
            <person name="Ohm R."/>
            <person name="Martin F."/>
            <person name="Silar P."/>
            <person name="Natvig D."/>
            <person name="Lalanne C."/>
            <person name="Gautier V."/>
            <person name="Ament-Velasquez S.L."/>
            <person name="Kruys A."/>
            <person name="Hutchinson M.I."/>
            <person name="Powell A.J."/>
            <person name="Barry K."/>
            <person name="Miller A.N."/>
            <person name="Grigoriev I.V."/>
            <person name="Debuchy R."/>
            <person name="Gladieux P."/>
            <person name="Thoren M.H."/>
            <person name="Johannesson H."/>
        </authorList>
    </citation>
    <scope>NUCLEOTIDE SEQUENCE</scope>
    <source>
        <strain evidence="2">CBS 731.68</strain>
    </source>
</reference>
<dbReference type="RefSeq" id="XP_062645999.1">
    <property type="nucleotide sequence ID" value="XM_062797113.1"/>
</dbReference>
<sequence>MATSVSTYTIRYDEVVDLGATLSRDKLQKENDDLKKENAELRREIALLTATPGSRPSSDHTVRGRTPSTLPEKPFMRPTRASKFRQVACRHETENGTEKANKNMPPAIRRHDGERKPQLPSPCNGNASRMSSGPRYMQPTSASVRKKDARRPSTATGFRPTQTSAKASANRTKMTPAAAARTPPAGQCLDDALWQALRARAEGQPVPVRRMTGGQVSTDMSQPRTNGQQASWPASSPVCPGLSDGSSTYVDSFASSPMG</sequence>
<feature type="compositionally biased region" description="Basic and acidic residues" evidence="1">
    <location>
        <begin position="90"/>
        <end position="101"/>
    </location>
</feature>
<keyword evidence="3" id="KW-1185">Reference proteome</keyword>
<evidence type="ECO:0000256" key="1">
    <source>
        <dbReference type="SAM" id="MobiDB-lite"/>
    </source>
</evidence>
<feature type="region of interest" description="Disordered" evidence="1">
    <location>
        <begin position="49"/>
        <end position="76"/>
    </location>
</feature>
<protein>
    <submittedName>
        <fullName evidence="2">Uncharacterized protein</fullName>
    </submittedName>
</protein>
<feature type="compositionally biased region" description="Polar residues" evidence="1">
    <location>
        <begin position="214"/>
        <end position="234"/>
    </location>
</feature>
<organism evidence="2 3">
    <name type="scientific">Parathielavia appendiculata</name>
    <dbReference type="NCBI Taxonomy" id="2587402"/>
    <lineage>
        <taxon>Eukaryota</taxon>
        <taxon>Fungi</taxon>
        <taxon>Dikarya</taxon>
        <taxon>Ascomycota</taxon>
        <taxon>Pezizomycotina</taxon>
        <taxon>Sordariomycetes</taxon>
        <taxon>Sordariomycetidae</taxon>
        <taxon>Sordariales</taxon>
        <taxon>Chaetomiaceae</taxon>
        <taxon>Parathielavia</taxon>
    </lineage>
</organism>
<name>A0AAN6Z295_9PEZI</name>
<dbReference type="CDD" id="cd14686">
    <property type="entry name" value="bZIP"/>
    <property type="match status" value="1"/>
</dbReference>